<protein>
    <submittedName>
        <fullName evidence="3">Replication initiation protein</fullName>
    </submittedName>
</protein>
<dbReference type="InterPro" id="IPR036388">
    <property type="entry name" value="WH-like_DNA-bd_sf"/>
</dbReference>
<gene>
    <name evidence="3" type="ORF">GK091_28430</name>
</gene>
<feature type="domain" description="Initiator Rep protein WH1" evidence="2">
    <location>
        <begin position="22"/>
        <end position="161"/>
    </location>
</feature>
<evidence type="ECO:0000256" key="1">
    <source>
        <dbReference type="ARBA" id="ARBA00038283"/>
    </source>
</evidence>
<name>A0A6M0IT04_9BACT</name>
<dbReference type="RefSeq" id="WP_164044138.1">
    <property type="nucleotide sequence ID" value="NZ_JAAGNZ010000009.1"/>
</dbReference>
<comment type="similarity">
    <text evidence="1">Belongs to the initiator RepB protein family.</text>
</comment>
<dbReference type="Pfam" id="PF21205">
    <property type="entry name" value="Rep3_C"/>
    <property type="match status" value="1"/>
</dbReference>
<comment type="caution">
    <text evidence="3">The sequence shown here is derived from an EMBL/GenBank/DDBJ whole genome shotgun (WGS) entry which is preliminary data.</text>
</comment>
<dbReference type="Proteomes" id="UP000477386">
    <property type="component" value="Unassembled WGS sequence"/>
</dbReference>
<dbReference type="SUPFAM" id="SSF46785">
    <property type="entry name" value="Winged helix' DNA-binding domain"/>
    <property type="match status" value="2"/>
</dbReference>
<evidence type="ECO:0000313" key="3">
    <source>
        <dbReference type="EMBL" id="NEU70825.1"/>
    </source>
</evidence>
<dbReference type="InterPro" id="IPR036390">
    <property type="entry name" value="WH_DNA-bd_sf"/>
</dbReference>
<dbReference type="Gene3D" id="1.10.10.10">
    <property type="entry name" value="Winged helix-like DNA-binding domain superfamily/Winged helix DNA-binding domain"/>
    <property type="match status" value="2"/>
</dbReference>
<sequence>MKRNPSNQLTLLKLDPKTEILFQANALTNAYYDMSALQKNILYMVQSQIKKDDPDDKRYIIRVKDIMTVTETVNPYKSLQLATEGMMQKIMNIPVNGKLLQVAPFSSVLYDYGKGTMTFKIDSDLRPFLFNLENGLFTTFGKEPAMNLPGKYSKRIYEMLSSWKKAGLMKISILELKTRLRLYDPVTEIEQYEDWRDFNKRVLIPAVKEINHESDLHVEYFTQREGKRIAHLKWLIKTKETVVVEAPLTVSELHERLLTQFKLRTDQIEFILARFDPMVINKKLYEIQLQNANKKISNIGGYTAKVFGVL</sequence>
<dbReference type="GO" id="GO:0003887">
    <property type="term" value="F:DNA-directed DNA polymerase activity"/>
    <property type="evidence" value="ECO:0007669"/>
    <property type="project" value="InterPro"/>
</dbReference>
<organism evidence="3 4">
    <name type="scientific">Spirosoma agri</name>
    <dbReference type="NCBI Taxonomy" id="1987381"/>
    <lineage>
        <taxon>Bacteria</taxon>
        <taxon>Pseudomonadati</taxon>
        <taxon>Bacteroidota</taxon>
        <taxon>Cytophagia</taxon>
        <taxon>Cytophagales</taxon>
        <taxon>Cytophagaceae</taxon>
        <taxon>Spirosoma</taxon>
    </lineage>
</organism>
<accession>A0A6M0IT04</accession>
<reference evidence="3 4" key="1">
    <citation type="submission" date="2020-02" db="EMBL/GenBank/DDBJ databases">
        <title>Draft genome sequence of two Spirosoma agri KCTC 52727 and Spirosoma terrae KCTC 52035.</title>
        <authorList>
            <person name="Rojas J."/>
            <person name="Ambika Manirajan B."/>
            <person name="Ratering S."/>
            <person name="Suarez C."/>
            <person name="Schnell S."/>
        </authorList>
    </citation>
    <scope>NUCLEOTIDE SEQUENCE [LARGE SCALE GENOMIC DNA]</scope>
    <source>
        <strain evidence="3 4">KCTC 52727</strain>
    </source>
</reference>
<dbReference type="AlphaFoldDB" id="A0A6M0IT04"/>
<evidence type="ECO:0000259" key="2">
    <source>
        <dbReference type="Pfam" id="PF01051"/>
    </source>
</evidence>
<dbReference type="Pfam" id="PF01051">
    <property type="entry name" value="Rep3_N"/>
    <property type="match status" value="1"/>
</dbReference>
<dbReference type="EMBL" id="JAAGNZ010000009">
    <property type="protein sequence ID" value="NEU70825.1"/>
    <property type="molecule type" value="Genomic_DNA"/>
</dbReference>
<dbReference type="InterPro" id="IPR000525">
    <property type="entry name" value="Initiator_Rep_WH1"/>
</dbReference>
<keyword evidence="4" id="KW-1185">Reference proteome</keyword>
<dbReference type="GO" id="GO:0006270">
    <property type="term" value="P:DNA replication initiation"/>
    <property type="evidence" value="ECO:0007669"/>
    <property type="project" value="InterPro"/>
</dbReference>
<evidence type="ECO:0000313" key="4">
    <source>
        <dbReference type="Proteomes" id="UP000477386"/>
    </source>
</evidence>
<proteinExistence type="inferred from homology"/>